<dbReference type="GO" id="GO:0004519">
    <property type="term" value="F:endonuclease activity"/>
    <property type="evidence" value="ECO:0007669"/>
    <property type="project" value="UniProtKB-KW"/>
</dbReference>
<organism evidence="2 3">
    <name type="scientific">Streptomyces alfalfae</name>
    <dbReference type="NCBI Taxonomy" id="1642299"/>
    <lineage>
        <taxon>Bacteria</taxon>
        <taxon>Bacillati</taxon>
        <taxon>Actinomycetota</taxon>
        <taxon>Actinomycetes</taxon>
        <taxon>Kitasatosporales</taxon>
        <taxon>Streptomycetaceae</taxon>
        <taxon>Streptomyces</taxon>
    </lineage>
</organism>
<accession>A0A7T4PCF2</accession>
<name>A0A7T4PCF2_9ACTN</name>
<dbReference type="Pfam" id="PF20469">
    <property type="entry name" value="OLD-like_TOPRIM"/>
    <property type="match status" value="1"/>
</dbReference>
<keyword evidence="2" id="KW-0540">Nuclease</keyword>
<feature type="domain" description="OLD protein-like TOPRIM" evidence="1">
    <location>
        <begin position="50"/>
        <end position="112"/>
    </location>
</feature>
<proteinExistence type="predicted"/>
<dbReference type="EMBL" id="CP065959">
    <property type="protein sequence ID" value="QQC87597.1"/>
    <property type="molecule type" value="Genomic_DNA"/>
</dbReference>
<protein>
    <submittedName>
        <fullName evidence="2">ATP-dependent endonuclease</fullName>
    </submittedName>
</protein>
<dbReference type="Proteomes" id="UP000596130">
    <property type="component" value="Chromosome"/>
</dbReference>
<evidence type="ECO:0000259" key="1">
    <source>
        <dbReference type="Pfam" id="PF20469"/>
    </source>
</evidence>
<dbReference type="CDD" id="cd01026">
    <property type="entry name" value="TOPRIM_OLD"/>
    <property type="match status" value="1"/>
</dbReference>
<dbReference type="InterPro" id="IPR034139">
    <property type="entry name" value="TOPRIM_OLD"/>
</dbReference>
<keyword evidence="2" id="KW-0378">Hydrolase</keyword>
<gene>
    <name evidence="2" type="ORF">I8755_03640</name>
</gene>
<evidence type="ECO:0000313" key="2">
    <source>
        <dbReference type="EMBL" id="QQC87597.1"/>
    </source>
</evidence>
<keyword evidence="2" id="KW-0255">Endonuclease</keyword>
<sequence>MPDGPWRCDIGRVKATTSFRRAAVAWAAGGEGGASAAEAARARAADAGVRRVVLVEGDSDLVALEALAERRGRSLDAEGVSILPLGGAMSIGRFLALCGPAGLDVPVAGLCDAGEAHHFRRVLERTGSGPQHTRADLERLGFFVCDADLEDELIRSLRAEAVVDILGEQGDLRSFRTFQKQPAQRERGLPQQLRRFVGTRSGRKALYARAFVEHLDLDRVPRPLDGLLAHV</sequence>
<dbReference type="AlphaFoldDB" id="A0A7T4PCF2"/>
<reference evidence="2 3" key="1">
    <citation type="submission" date="2020-12" db="EMBL/GenBank/DDBJ databases">
        <title>Identification and biosynthesis of polyene macrolides produced by Streptomyces alfalfae Men-myco-93-63.</title>
        <authorList>
            <person name="Liu D."/>
            <person name="Li Y."/>
            <person name="Liu L."/>
            <person name="Han X."/>
            <person name="Shen F."/>
        </authorList>
    </citation>
    <scope>NUCLEOTIDE SEQUENCE [LARGE SCALE GENOMIC DNA]</scope>
    <source>
        <strain evidence="2 3">Men-myco-93-63</strain>
    </source>
</reference>
<evidence type="ECO:0000313" key="3">
    <source>
        <dbReference type="Proteomes" id="UP000596130"/>
    </source>
</evidence>